<organism evidence="1 2">
    <name type="scientific">Rattus norvegicus</name>
    <name type="common">Rat</name>
    <dbReference type="NCBI Taxonomy" id="10116"/>
    <lineage>
        <taxon>Eukaryota</taxon>
        <taxon>Metazoa</taxon>
        <taxon>Chordata</taxon>
        <taxon>Craniata</taxon>
        <taxon>Vertebrata</taxon>
        <taxon>Euteleostomi</taxon>
        <taxon>Mammalia</taxon>
        <taxon>Eutheria</taxon>
        <taxon>Euarchontoglires</taxon>
        <taxon>Glires</taxon>
        <taxon>Rodentia</taxon>
        <taxon>Myomorpha</taxon>
        <taxon>Muroidea</taxon>
        <taxon>Muridae</taxon>
        <taxon>Murinae</taxon>
        <taxon>Rattus</taxon>
    </lineage>
</organism>
<protein>
    <submittedName>
        <fullName evidence="1">RCG44313</fullName>
    </submittedName>
</protein>
<accession>A6KDB9</accession>
<dbReference type="Proteomes" id="UP000234681">
    <property type="component" value="Chromosome 19"/>
</dbReference>
<feature type="non-terminal residue" evidence="1">
    <location>
        <position position="11"/>
    </location>
</feature>
<dbReference type="EMBL" id="CH474037">
    <property type="protein sequence ID" value="EDL87507.1"/>
    <property type="molecule type" value="Genomic_DNA"/>
</dbReference>
<proteinExistence type="predicted"/>
<name>A6KDB9_RAT</name>
<gene>
    <name evidence="1" type="ORF">rCG_44313</name>
</gene>
<evidence type="ECO:0000313" key="2">
    <source>
        <dbReference type="Proteomes" id="UP000234681"/>
    </source>
</evidence>
<evidence type="ECO:0000313" key="1">
    <source>
        <dbReference type="EMBL" id="EDL87507.1"/>
    </source>
</evidence>
<reference evidence="1 2" key="1">
    <citation type="submission" date="2005-09" db="EMBL/GenBank/DDBJ databases">
        <authorList>
            <person name="Mural R.J."/>
            <person name="Li P.W."/>
            <person name="Adams M.D."/>
            <person name="Amanatides P.G."/>
            <person name="Baden-Tillson H."/>
            <person name="Barnstead M."/>
            <person name="Chin S.H."/>
            <person name="Dew I."/>
            <person name="Evans C.A."/>
            <person name="Ferriera S."/>
            <person name="Flanigan M."/>
            <person name="Fosler C."/>
            <person name="Glodek A."/>
            <person name="Gu Z."/>
            <person name="Holt R.A."/>
            <person name="Jennings D."/>
            <person name="Kraft C.L."/>
            <person name="Lu F."/>
            <person name="Nguyen T."/>
            <person name="Nusskern D.R."/>
            <person name="Pfannkoch C.M."/>
            <person name="Sitter C."/>
            <person name="Sutton G.G."/>
            <person name="Venter J.C."/>
            <person name="Wang Z."/>
            <person name="Woodage T."/>
            <person name="Zheng X.H."/>
            <person name="Zhong F."/>
        </authorList>
    </citation>
    <scope>NUCLEOTIDE SEQUENCE [LARGE SCALE GENOMIC DNA]</scope>
    <source>
        <strain>BN</strain>
        <strain evidence="2">Sprague-Dawley</strain>
    </source>
</reference>
<sequence>MLGLSSLLCPA</sequence>